<accession>A0A2L1IVX3</accession>
<keyword evidence="2" id="KW-1185">Reference proteome</keyword>
<sequence>MAGLPKKLYYVLLKPGGKPLGYRQKGGGTYTDKKYAESQYKNLKAYGSNVELHEGVIDWTKIASSEQDENEGQPTLW</sequence>
<evidence type="ECO:0000313" key="2">
    <source>
        <dbReference type="Proteomes" id="UP000241925"/>
    </source>
</evidence>
<name>A0A2L1IVX3_9CAUD</name>
<protein>
    <submittedName>
        <fullName evidence="1">Uncharacterized protein</fullName>
    </submittedName>
</protein>
<dbReference type="Proteomes" id="UP000241925">
    <property type="component" value="Segment"/>
</dbReference>
<gene>
    <name evidence="1" type="ORF">SEA_BILLNYE_127</name>
</gene>
<proteinExistence type="predicted"/>
<dbReference type="EMBL" id="MG757153">
    <property type="protein sequence ID" value="AVD99304.1"/>
    <property type="molecule type" value="Genomic_DNA"/>
</dbReference>
<reference evidence="1 2" key="1">
    <citation type="submission" date="2018-01" db="EMBL/GenBank/DDBJ databases">
        <authorList>
            <person name="Grinwald M.F."/>
            <person name="Tasoff P."/>
            <person name="Simpson K.F."/>
            <person name="Vasser A."/>
            <person name="Shaffer C.D."/>
            <person name="Weston-Hafer K.A."/>
            <person name="Russell D.A."/>
            <person name="Pope W.H."/>
            <person name="Jacobs-Sera D."/>
            <person name="Hendrix R.W."/>
            <person name="Hatfull G.F."/>
        </authorList>
    </citation>
    <scope>NUCLEOTIDE SEQUENCE [LARGE SCALE GENOMIC DNA]</scope>
</reference>
<organism evidence="1 2">
    <name type="scientific">Streptomyces phage BillNye</name>
    <dbReference type="NCBI Taxonomy" id="2079426"/>
    <lineage>
        <taxon>Viruses</taxon>
        <taxon>Duplodnaviria</taxon>
        <taxon>Heunggongvirae</taxon>
        <taxon>Uroviricota</taxon>
        <taxon>Caudoviricetes</taxon>
        <taxon>Stanwilliamsviridae</taxon>
        <taxon>Loccivirinae</taxon>
        <taxon>Wilnyevirus</taxon>
        <taxon>Wilnyevirus billnye</taxon>
    </lineage>
</organism>
<evidence type="ECO:0000313" key="1">
    <source>
        <dbReference type="EMBL" id="AVD99304.1"/>
    </source>
</evidence>